<organism evidence="1 2">
    <name type="scientific">Eumeta variegata</name>
    <name type="common">Bagworm moth</name>
    <name type="synonym">Eumeta japonica</name>
    <dbReference type="NCBI Taxonomy" id="151549"/>
    <lineage>
        <taxon>Eukaryota</taxon>
        <taxon>Metazoa</taxon>
        <taxon>Ecdysozoa</taxon>
        <taxon>Arthropoda</taxon>
        <taxon>Hexapoda</taxon>
        <taxon>Insecta</taxon>
        <taxon>Pterygota</taxon>
        <taxon>Neoptera</taxon>
        <taxon>Endopterygota</taxon>
        <taxon>Lepidoptera</taxon>
        <taxon>Glossata</taxon>
        <taxon>Ditrysia</taxon>
        <taxon>Tineoidea</taxon>
        <taxon>Psychidae</taxon>
        <taxon>Oiketicinae</taxon>
        <taxon>Eumeta</taxon>
    </lineage>
</organism>
<gene>
    <name evidence="1" type="ORF">EVAR_76512_1</name>
</gene>
<dbReference type="AlphaFoldDB" id="A0A4C1T871"/>
<protein>
    <submittedName>
        <fullName evidence="1">Uncharacterized protein</fullName>
    </submittedName>
</protein>
<reference evidence="1 2" key="1">
    <citation type="journal article" date="2019" name="Commun. Biol.">
        <title>The bagworm genome reveals a unique fibroin gene that provides high tensile strength.</title>
        <authorList>
            <person name="Kono N."/>
            <person name="Nakamura H."/>
            <person name="Ohtoshi R."/>
            <person name="Tomita M."/>
            <person name="Numata K."/>
            <person name="Arakawa K."/>
        </authorList>
    </citation>
    <scope>NUCLEOTIDE SEQUENCE [LARGE SCALE GENOMIC DNA]</scope>
</reference>
<accession>A0A4C1T871</accession>
<sequence>MLFISANSFRPPETIGRSRAVGSAPGPRPPASIIHCRVHNISKVTYDSRREPAVVWLARYAALVVNRVSVRFSITLCIYKSFRTMPKFRRLCRKIGILCWPNASRRLLTTITIGAWTILGTDADGIIRFLLARSL</sequence>
<name>A0A4C1T871_EUMVA</name>
<proteinExistence type="predicted"/>
<keyword evidence="2" id="KW-1185">Reference proteome</keyword>
<evidence type="ECO:0000313" key="2">
    <source>
        <dbReference type="Proteomes" id="UP000299102"/>
    </source>
</evidence>
<comment type="caution">
    <text evidence="1">The sequence shown here is derived from an EMBL/GenBank/DDBJ whole genome shotgun (WGS) entry which is preliminary data.</text>
</comment>
<dbReference type="Proteomes" id="UP000299102">
    <property type="component" value="Unassembled WGS sequence"/>
</dbReference>
<evidence type="ECO:0000313" key="1">
    <source>
        <dbReference type="EMBL" id="GBP09491.1"/>
    </source>
</evidence>
<dbReference type="EMBL" id="BGZK01000036">
    <property type="protein sequence ID" value="GBP09491.1"/>
    <property type="molecule type" value="Genomic_DNA"/>
</dbReference>